<dbReference type="Proteomes" id="UP000818029">
    <property type="component" value="Chromosome A06"/>
</dbReference>
<dbReference type="GeneID" id="107962995"/>
<dbReference type="GO" id="GO:0008270">
    <property type="term" value="F:zinc ion binding"/>
    <property type="evidence" value="ECO:0007669"/>
    <property type="project" value="UniProtKB-KW"/>
</dbReference>
<dbReference type="InterPro" id="IPR005162">
    <property type="entry name" value="Retrotrans_gag_dom"/>
</dbReference>
<dbReference type="Pfam" id="PF08284">
    <property type="entry name" value="RVP_2"/>
    <property type="match status" value="1"/>
</dbReference>
<evidence type="ECO:0000256" key="2">
    <source>
        <dbReference type="SAM" id="MobiDB-lite"/>
    </source>
</evidence>
<name>A0A1U8PXS9_GOSHI</name>
<keyword evidence="4" id="KW-1185">Reference proteome</keyword>
<evidence type="ECO:0000313" key="5">
    <source>
        <dbReference type="RefSeq" id="XP_016755089.1"/>
    </source>
</evidence>
<dbReference type="InterPro" id="IPR001878">
    <property type="entry name" value="Znf_CCHC"/>
</dbReference>
<reference evidence="4" key="1">
    <citation type="journal article" date="2020" name="Nat. Genet.">
        <title>Genomic diversifications of five Gossypium allopolyploid species and their impact on cotton improvement.</title>
        <authorList>
            <person name="Chen Z.J."/>
            <person name="Sreedasyam A."/>
            <person name="Ando A."/>
            <person name="Song Q."/>
            <person name="De Santiago L.M."/>
            <person name="Hulse-Kemp A.M."/>
            <person name="Ding M."/>
            <person name="Ye W."/>
            <person name="Kirkbride R.C."/>
            <person name="Jenkins J."/>
            <person name="Plott C."/>
            <person name="Lovell J."/>
            <person name="Lin Y.M."/>
            <person name="Vaughn R."/>
            <person name="Liu B."/>
            <person name="Simpson S."/>
            <person name="Scheffler B.E."/>
            <person name="Wen L."/>
            <person name="Saski C.A."/>
            <person name="Grover C.E."/>
            <person name="Hu G."/>
            <person name="Conover J.L."/>
            <person name="Carlson J.W."/>
            <person name="Shu S."/>
            <person name="Boston L.B."/>
            <person name="Williams M."/>
            <person name="Peterson D.G."/>
            <person name="McGee K."/>
            <person name="Jones D.C."/>
            <person name="Wendel J.F."/>
            <person name="Stelly D.M."/>
            <person name="Grimwood J."/>
            <person name="Schmutz J."/>
        </authorList>
    </citation>
    <scope>NUCLEOTIDE SEQUENCE [LARGE SCALE GENOMIC DNA]</scope>
    <source>
        <strain evidence="4">cv. TM-1</strain>
    </source>
</reference>
<evidence type="ECO:0000313" key="4">
    <source>
        <dbReference type="Proteomes" id="UP000818029"/>
    </source>
</evidence>
<sequence length="340" mass="37941">MSTRVTYGISRGRGRRGAWAGSSSSRHQPNEEVREAPALPMAETGGIAGVAPNEAEYWIEATKRIMDDLDCTPDQKLKCVVSLLRDKAYQWWLTVKEGTQADRLTWEFFKTTFQEKYVGASYVYARKRKFLNLIQRDWTMAEYEAEFLRLSYYARGMRLRKKPRSDGPIRVRVPAAAATAGLQFCTDCGKRHQSECWKKLSACLRCGSLEHWVKDCPRRPNQMKATSMGTGQPWRGVQEPPIGRGQARGGNGMGRGRGAPGRGAGHTKARQPTLVYNARHREDSDAPDVITGTLFIHNVPCTALIDVRSTHSYVAYTVTEKLGILVENTSSGITLLSPLG</sequence>
<dbReference type="PROSITE" id="PS50158">
    <property type="entry name" value="ZF_CCHC"/>
    <property type="match status" value="1"/>
</dbReference>
<feature type="domain" description="CCHC-type" evidence="3">
    <location>
        <begin position="203"/>
        <end position="218"/>
    </location>
</feature>
<protein>
    <recommendedName>
        <fullName evidence="3">CCHC-type domain-containing protein</fullName>
    </recommendedName>
</protein>
<keyword evidence="1" id="KW-0863">Zinc-finger</keyword>
<evidence type="ECO:0000259" key="3">
    <source>
        <dbReference type="PROSITE" id="PS50158"/>
    </source>
</evidence>
<gene>
    <name evidence="5" type="primary">LOC107962995</name>
</gene>
<dbReference type="Pfam" id="PF03732">
    <property type="entry name" value="Retrotrans_gag"/>
    <property type="match status" value="1"/>
</dbReference>
<feature type="region of interest" description="Disordered" evidence="2">
    <location>
        <begin position="223"/>
        <end position="271"/>
    </location>
</feature>
<evidence type="ECO:0000256" key="1">
    <source>
        <dbReference type="PROSITE-ProRule" id="PRU00047"/>
    </source>
</evidence>
<reference evidence="5" key="2">
    <citation type="submission" date="2025-08" db="UniProtKB">
        <authorList>
            <consortium name="RefSeq"/>
        </authorList>
    </citation>
    <scope>IDENTIFICATION</scope>
</reference>
<keyword evidence="1" id="KW-0862">Zinc</keyword>
<keyword evidence="1" id="KW-0479">Metal-binding</keyword>
<dbReference type="PANTHER" id="PTHR34482:SF36">
    <property type="entry name" value="RETROTRANSPOSON GAG DOMAIN-CONTAINING PROTEIN"/>
    <property type="match status" value="1"/>
</dbReference>
<dbReference type="KEGG" id="ghi:107962995"/>
<accession>A0A1U8PXS9</accession>
<organism evidence="4 5">
    <name type="scientific">Gossypium hirsutum</name>
    <name type="common">Upland cotton</name>
    <name type="synonym">Gossypium mexicanum</name>
    <dbReference type="NCBI Taxonomy" id="3635"/>
    <lineage>
        <taxon>Eukaryota</taxon>
        <taxon>Viridiplantae</taxon>
        <taxon>Streptophyta</taxon>
        <taxon>Embryophyta</taxon>
        <taxon>Tracheophyta</taxon>
        <taxon>Spermatophyta</taxon>
        <taxon>Magnoliopsida</taxon>
        <taxon>eudicotyledons</taxon>
        <taxon>Gunneridae</taxon>
        <taxon>Pentapetalae</taxon>
        <taxon>rosids</taxon>
        <taxon>malvids</taxon>
        <taxon>Malvales</taxon>
        <taxon>Malvaceae</taxon>
        <taxon>Malvoideae</taxon>
        <taxon>Gossypium</taxon>
    </lineage>
</organism>
<feature type="compositionally biased region" description="Gly residues" evidence="2">
    <location>
        <begin position="246"/>
        <end position="264"/>
    </location>
</feature>
<feature type="region of interest" description="Disordered" evidence="2">
    <location>
        <begin position="1"/>
        <end position="33"/>
    </location>
</feature>
<proteinExistence type="predicted"/>
<dbReference type="AlphaFoldDB" id="A0A1U8PXS9"/>
<dbReference type="GO" id="GO:0003676">
    <property type="term" value="F:nucleic acid binding"/>
    <property type="evidence" value="ECO:0007669"/>
    <property type="project" value="InterPro"/>
</dbReference>
<dbReference type="PANTHER" id="PTHR34482">
    <property type="entry name" value="DNA DAMAGE-INDUCIBLE PROTEIN 1-LIKE"/>
    <property type="match status" value="1"/>
</dbReference>
<dbReference type="RefSeq" id="XP_016755089.1">
    <property type="nucleotide sequence ID" value="XM_016899600.1"/>
</dbReference>
<dbReference type="PaxDb" id="3635-A0A1U8PXS9"/>
<feature type="compositionally biased region" description="Low complexity" evidence="2">
    <location>
        <begin position="17"/>
        <end position="26"/>
    </location>
</feature>